<organism evidence="1 2">
    <name type="scientific">Nocardioides panacis</name>
    <dbReference type="NCBI Taxonomy" id="2849501"/>
    <lineage>
        <taxon>Bacteria</taxon>
        <taxon>Bacillati</taxon>
        <taxon>Actinomycetota</taxon>
        <taxon>Actinomycetes</taxon>
        <taxon>Propionibacteriales</taxon>
        <taxon>Nocardioidaceae</taxon>
        <taxon>Nocardioides</taxon>
    </lineage>
</organism>
<protein>
    <submittedName>
        <fullName evidence="1">Uncharacterized protein</fullName>
    </submittedName>
</protein>
<dbReference type="EMBL" id="CP077062">
    <property type="protein sequence ID" value="QWZ07721.1"/>
    <property type="molecule type" value="Genomic_DNA"/>
</dbReference>
<evidence type="ECO:0000313" key="2">
    <source>
        <dbReference type="Proteomes" id="UP000683575"/>
    </source>
</evidence>
<keyword evidence="2" id="KW-1185">Reference proteome</keyword>
<dbReference type="KEGG" id="nps:KRR39_20375"/>
<dbReference type="AlphaFoldDB" id="A0A975SXK2"/>
<name>A0A975SXK2_9ACTN</name>
<evidence type="ECO:0000313" key="1">
    <source>
        <dbReference type="EMBL" id="QWZ07721.1"/>
    </source>
</evidence>
<dbReference type="RefSeq" id="WP_216939231.1">
    <property type="nucleotide sequence ID" value="NZ_CP077062.1"/>
</dbReference>
<dbReference type="Proteomes" id="UP000683575">
    <property type="component" value="Chromosome"/>
</dbReference>
<reference evidence="1" key="1">
    <citation type="submission" date="2021-06" db="EMBL/GenBank/DDBJ databases">
        <title>Complete genome sequence of Nocardioides sp. G188.</title>
        <authorList>
            <person name="Im W.-T."/>
        </authorList>
    </citation>
    <scope>NUCLEOTIDE SEQUENCE</scope>
    <source>
        <strain evidence="1">G188</strain>
    </source>
</reference>
<sequence>MDVFKVRDEVIDDYRAFTQGFLTIRDTEIREKVESDIDSGLLWPEPWLALNPSFETGGSVDDLVDQGALAETTAKVFRIKEHEGGPGRSTHHLARTPA</sequence>
<proteinExistence type="predicted"/>
<gene>
    <name evidence="1" type="ORF">KRR39_20375</name>
</gene>
<accession>A0A975SXK2</accession>